<evidence type="ECO:0000256" key="1">
    <source>
        <dbReference type="SAM" id="MobiDB-lite"/>
    </source>
</evidence>
<dbReference type="EMBL" id="PXWG01000059">
    <property type="protein sequence ID" value="PSJ26831.1"/>
    <property type="molecule type" value="Genomic_DNA"/>
</dbReference>
<accession>A0A9X7PGB9</accession>
<gene>
    <name evidence="2" type="ORF">B7P34_20815</name>
</gene>
<reference evidence="2 3" key="1">
    <citation type="submission" date="2018-03" db="EMBL/GenBank/DDBJ databases">
        <title>Chitinolytic properties of Streptosporangium nondiastaticum TBG75A20.</title>
        <authorList>
            <person name="Gayathri V."/>
            <person name="Shiburaj S."/>
        </authorList>
    </citation>
    <scope>NUCLEOTIDE SEQUENCE [LARGE SCALE GENOMIC DNA]</scope>
    <source>
        <strain evidence="2 3">TBG75A20</strain>
    </source>
</reference>
<protein>
    <submittedName>
        <fullName evidence="2">Uncharacterized protein</fullName>
    </submittedName>
</protein>
<feature type="region of interest" description="Disordered" evidence="1">
    <location>
        <begin position="1"/>
        <end position="23"/>
    </location>
</feature>
<evidence type="ECO:0000313" key="3">
    <source>
        <dbReference type="Proteomes" id="UP000242427"/>
    </source>
</evidence>
<comment type="caution">
    <text evidence="2">The sequence shown here is derived from an EMBL/GenBank/DDBJ whole genome shotgun (WGS) entry which is preliminary data.</text>
</comment>
<dbReference type="Proteomes" id="UP000242427">
    <property type="component" value="Unassembled WGS sequence"/>
</dbReference>
<dbReference type="OrthoDB" id="9913093at2"/>
<keyword evidence="3" id="KW-1185">Reference proteome</keyword>
<sequence>MTLPGFASTAPAPTTWRDTSGDRLHPQTDMHCETFCSNMCANECEDAPPWEAGDCLNGCTDRCIDECEPPHTLTW</sequence>
<evidence type="ECO:0000313" key="2">
    <source>
        <dbReference type="EMBL" id="PSJ26831.1"/>
    </source>
</evidence>
<dbReference type="AlphaFoldDB" id="A0A9X7PGB9"/>
<proteinExistence type="predicted"/>
<name>A0A9X7PGB9_9ACTN</name>
<organism evidence="2 3">
    <name type="scientific">Streptosporangium nondiastaticum</name>
    <dbReference type="NCBI Taxonomy" id="35764"/>
    <lineage>
        <taxon>Bacteria</taxon>
        <taxon>Bacillati</taxon>
        <taxon>Actinomycetota</taxon>
        <taxon>Actinomycetes</taxon>
        <taxon>Streptosporangiales</taxon>
        <taxon>Streptosporangiaceae</taxon>
        <taxon>Streptosporangium</taxon>
    </lineage>
</organism>